<name>A0A8J2JUL0_9HEXA</name>
<dbReference type="OrthoDB" id="6371181at2759"/>
<dbReference type="EMBL" id="CAJVCH010153611">
    <property type="protein sequence ID" value="CAG7727763.1"/>
    <property type="molecule type" value="Genomic_DNA"/>
</dbReference>
<keyword evidence="3" id="KW-1185">Reference proteome</keyword>
<dbReference type="AlphaFoldDB" id="A0A8J2JUL0"/>
<feature type="region of interest" description="Disordered" evidence="1">
    <location>
        <begin position="424"/>
        <end position="474"/>
    </location>
</feature>
<feature type="region of interest" description="Disordered" evidence="1">
    <location>
        <begin position="21"/>
        <end position="50"/>
    </location>
</feature>
<feature type="compositionally biased region" description="Polar residues" evidence="1">
    <location>
        <begin position="21"/>
        <end position="40"/>
    </location>
</feature>
<gene>
    <name evidence="2" type="ORF">AFUS01_LOCUS16592</name>
</gene>
<accession>A0A8J2JUL0</accession>
<feature type="compositionally biased region" description="Low complexity" evidence="1">
    <location>
        <begin position="427"/>
        <end position="440"/>
    </location>
</feature>
<evidence type="ECO:0000313" key="3">
    <source>
        <dbReference type="Proteomes" id="UP000708208"/>
    </source>
</evidence>
<evidence type="ECO:0000256" key="1">
    <source>
        <dbReference type="SAM" id="MobiDB-lite"/>
    </source>
</evidence>
<reference evidence="2" key="1">
    <citation type="submission" date="2021-06" db="EMBL/GenBank/DDBJ databases">
        <authorList>
            <person name="Hodson N. C."/>
            <person name="Mongue J. A."/>
            <person name="Jaron S. K."/>
        </authorList>
    </citation>
    <scope>NUCLEOTIDE SEQUENCE</scope>
</reference>
<comment type="caution">
    <text evidence="2">The sequence shown here is derived from an EMBL/GenBank/DDBJ whole genome shotgun (WGS) entry which is preliminary data.</text>
</comment>
<dbReference type="Proteomes" id="UP000708208">
    <property type="component" value="Unassembled WGS sequence"/>
</dbReference>
<evidence type="ECO:0000313" key="2">
    <source>
        <dbReference type="EMBL" id="CAG7727763.1"/>
    </source>
</evidence>
<organism evidence="2 3">
    <name type="scientific">Allacma fusca</name>
    <dbReference type="NCBI Taxonomy" id="39272"/>
    <lineage>
        <taxon>Eukaryota</taxon>
        <taxon>Metazoa</taxon>
        <taxon>Ecdysozoa</taxon>
        <taxon>Arthropoda</taxon>
        <taxon>Hexapoda</taxon>
        <taxon>Collembola</taxon>
        <taxon>Symphypleona</taxon>
        <taxon>Sminthuridae</taxon>
        <taxon>Allacma</taxon>
    </lineage>
</organism>
<protein>
    <submittedName>
        <fullName evidence="2">Uncharacterized protein</fullName>
    </submittedName>
</protein>
<sequence>MSFAKFIMGNKRKLTLGFTNRQGQNFKKGNGSLSSGYQPNGSSGSGSEGNLTNGEISQWCRTYLCNCSSAELSIEISDAFSTEGNIPMIKPHIPCIIGSHSSSNNSSPPSSHRYKFKNKIKQRFEDLQTEISHNLHPHHERRKSLSNSNTLRDSDSPDYQPPSPEAGMGAGSDSEKVLLPVNRLKSVDSNPSQEVIPQSFTKEKPIDTETLEMTNAPPTIDEKMDLTIATNDDLTTPLVGEKPTVELLTMKVPALPIIASLAGLQEAKAVAVNGGKTVPAFALHDKGLYYVPVTLCKSLVAPIFAATYDWGCSDGTLPPISAPIPLRSASPVISIPQPPGHAENTRDTHNFIMNRFAQSQVPMMFGANDYPIEAKGDTSSRYPFSICGSTGSGSFSSHTNGAVSVGSNSDQQVKLYHHMSNNSPEIGTSNYYSRSCSSRSGGSGNTGHENCSSRLHSPKTGSGGSTRSRKRSVSISPSVSIGYHFWNEKSHSDDIFMHNPLSSHSIGLIAACPEPVEMNERTVICGDTLPNNNNSSTINNNNNRPNKPYTNTINKLSKLPKRLHIVERNVSGNVLPCTWEVNEVRNHGWKMKLPSHPHVTPSHPIKLHHNPVSNFISNRC</sequence>
<proteinExistence type="predicted"/>
<feature type="compositionally biased region" description="Basic residues" evidence="1">
    <location>
        <begin position="135"/>
        <end position="144"/>
    </location>
</feature>
<feature type="region of interest" description="Disordered" evidence="1">
    <location>
        <begin position="131"/>
        <end position="173"/>
    </location>
</feature>